<dbReference type="Pfam" id="PF19054">
    <property type="entry name" value="DUF5753"/>
    <property type="match status" value="1"/>
</dbReference>
<protein>
    <submittedName>
        <fullName evidence="2">Helix-turn-helix domain-containing protein</fullName>
    </submittedName>
</protein>
<sequence length="283" mass="31659">MPPRSTPTARQERLGAELRKIRESAGVTARAAAALLGTNPIQQSAYEAGRSGISEDRIRRLATHCACDDAAYVDALVRMANERGKGWWEEYRGVVAPQGLDIAECEHHATRIRTFQVAHVPGLLQTEDHMQAMFSYMSSDVPKRDLEAFVAFRAQRQQVLAGSSGTPYEAVIHEAALRIRVGGRDTARTQLKQILERSELDNVTVRVLPFDTEDFAGSGYSMLYLHGPVPQLDTVQTDTGHDPEFFDAESRLRQYRKRYERVMLAALPPAESRDVISRIAHEL</sequence>
<dbReference type="SUPFAM" id="SSF47413">
    <property type="entry name" value="lambda repressor-like DNA-binding domains"/>
    <property type="match status" value="1"/>
</dbReference>
<dbReference type="Pfam" id="PF13560">
    <property type="entry name" value="HTH_31"/>
    <property type="match status" value="1"/>
</dbReference>
<name>A0A5N8X805_9ACTN</name>
<dbReference type="CDD" id="cd00093">
    <property type="entry name" value="HTH_XRE"/>
    <property type="match status" value="1"/>
</dbReference>
<evidence type="ECO:0000259" key="1">
    <source>
        <dbReference type="PROSITE" id="PS50943"/>
    </source>
</evidence>
<organism evidence="2 3">
    <name type="scientific">Streptomyces acidicola</name>
    <dbReference type="NCBI Taxonomy" id="2596892"/>
    <lineage>
        <taxon>Bacteria</taxon>
        <taxon>Bacillati</taxon>
        <taxon>Actinomycetota</taxon>
        <taxon>Actinomycetes</taxon>
        <taxon>Kitasatosporales</taxon>
        <taxon>Streptomycetaceae</taxon>
        <taxon>Streptomyces</taxon>
    </lineage>
</organism>
<dbReference type="EMBL" id="VMNX01000412">
    <property type="protein sequence ID" value="MPY55326.1"/>
    <property type="molecule type" value="Genomic_DNA"/>
</dbReference>
<feature type="domain" description="HTH cro/C1-type" evidence="1">
    <location>
        <begin position="18"/>
        <end position="73"/>
    </location>
</feature>
<keyword evidence="3" id="KW-1185">Reference proteome</keyword>
<dbReference type="InterPro" id="IPR001387">
    <property type="entry name" value="Cro/C1-type_HTH"/>
</dbReference>
<accession>A0A5N8X805</accession>
<dbReference type="GO" id="GO:0003677">
    <property type="term" value="F:DNA binding"/>
    <property type="evidence" value="ECO:0007669"/>
    <property type="project" value="InterPro"/>
</dbReference>
<dbReference type="Proteomes" id="UP000373149">
    <property type="component" value="Unassembled WGS sequence"/>
</dbReference>
<evidence type="ECO:0000313" key="2">
    <source>
        <dbReference type="EMBL" id="MPY55326.1"/>
    </source>
</evidence>
<proteinExistence type="predicted"/>
<dbReference type="Gene3D" id="1.10.260.40">
    <property type="entry name" value="lambda repressor-like DNA-binding domains"/>
    <property type="match status" value="1"/>
</dbReference>
<dbReference type="SMART" id="SM00530">
    <property type="entry name" value="HTH_XRE"/>
    <property type="match status" value="1"/>
</dbReference>
<dbReference type="PROSITE" id="PS50943">
    <property type="entry name" value="HTH_CROC1"/>
    <property type="match status" value="1"/>
</dbReference>
<reference evidence="2 3" key="1">
    <citation type="submission" date="2019-09" db="EMBL/GenBank/DDBJ databases">
        <authorList>
            <person name="Duangmal K."/>
            <person name="Teo W.F.A."/>
            <person name="Lipun K."/>
        </authorList>
    </citation>
    <scope>NUCLEOTIDE SEQUENCE [LARGE SCALE GENOMIC DNA]</scope>
    <source>
        <strain evidence="2 3">K1PN6</strain>
    </source>
</reference>
<gene>
    <name evidence="2" type="ORF">FPZ41_45040</name>
</gene>
<dbReference type="AlphaFoldDB" id="A0A5N8X805"/>
<evidence type="ECO:0000313" key="3">
    <source>
        <dbReference type="Proteomes" id="UP000373149"/>
    </source>
</evidence>
<dbReference type="InterPro" id="IPR043917">
    <property type="entry name" value="DUF5753"/>
</dbReference>
<comment type="caution">
    <text evidence="2">The sequence shown here is derived from an EMBL/GenBank/DDBJ whole genome shotgun (WGS) entry which is preliminary data.</text>
</comment>
<dbReference type="InterPro" id="IPR010982">
    <property type="entry name" value="Lambda_DNA-bd_dom_sf"/>
</dbReference>